<reference evidence="2" key="1">
    <citation type="submission" date="2018-05" db="EMBL/GenBank/DDBJ databases">
        <authorList>
            <person name="Lanie J.A."/>
            <person name="Ng W.-L."/>
            <person name="Kazmierczak K.M."/>
            <person name="Andrzejewski T.M."/>
            <person name="Davidsen T.M."/>
            <person name="Wayne K.J."/>
            <person name="Tettelin H."/>
            <person name="Glass J.I."/>
            <person name="Rusch D."/>
            <person name="Podicherti R."/>
            <person name="Tsui H.-C.T."/>
            <person name="Winkler M.E."/>
        </authorList>
    </citation>
    <scope>NUCLEOTIDE SEQUENCE</scope>
</reference>
<dbReference type="SUPFAM" id="SSF57783">
    <property type="entry name" value="Zinc beta-ribbon"/>
    <property type="match status" value="1"/>
</dbReference>
<dbReference type="EMBL" id="UINC01002640">
    <property type="protein sequence ID" value="SUZ98803.1"/>
    <property type="molecule type" value="Genomic_DNA"/>
</dbReference>
<proteinExistence type="predicted"/>
<evidence type="ECO:0008006" key="3">
    <source>
        <dbReference type="Google" id="ProtNLM"/>
    </source>
</evidence>
<evidence type="ECO:0000256" key="1">
    <source>
        <dbReference type="SAM" id="MobiDB-lite"/>
    </source>
</evidence>
<protein>
    <recommendedName>
        <fullName evidence="3">TFIIB-type domain-containing protein</fullName>
    </recommendedName>
</protein>
<dbReference type="AlphaFoldDB" id="A0A381SCD4"/>
<evidence type="ECO:0000313" key="2">
    <source>
        <dbReference type="EMBL" id="SUZ98803.1"/>
    </source>
</evidence>
<feature type="region of interest" description="Disordered" evidence="1">
    <location>
        <begin position="36"/>
        <end position="99"/>
    </location>
</feature>
<organism evidence="2">
    <name type="scientific">marine metagenome</name>
    <dbReference type="NCBI Taxonomy" id="408172"/>
    <lineage>
        <taxon>unclassified sequences</taxon>
        <taxon>metagenomes</taxon>
        <taxon>ecological metagenomes</taxon>
    </lineage>
</organism>
<feature type="compositionally biased region" description="Basic and acidic residues" evidence="1">
    <location>
        <begin position="51"/>
        <end position="79"/>
    </location>
</feature>
<accession>A0A381SCD4</accession>
<name>A0A381SCD4_9ZZZZ</name>
<gene>
    <name evidence="2" type="ORF">METZ01_LOCUS51657</name>
</gene>
<sequence length="235" mass="27178">MTYDVAETKCWDCDSRKLDRDTETGDLYCVDCGIEQKDSADPYDSSPAPIREGDDNRSGGPIRREVSVQKFDTTPRDGDVVLNLPPAKKRESKSKKQARKEIEKISKLINEIKRKISVIDSKIKTEQKEQSEGFEDRVAELKGRHRVRTQEMRELERDSEPWFEIFKSKSRAPTKDSEWVYKHHAKDFLGLGRHQDENDLSEDIKDLNINRQWIEMVVDAISNPGLPDRSPEGEE</sequence>